<reference evidence="1 2" key="1">
    <citation type="journal article" date="2021" name="Appl. Environ. Microbiol.">
        <title>Genetic linkage and physical mapping for an oyster mushroom Pleurotus cornucopiae and QTL analysis for the trait cap color.</title>
        <authorList>
            <person name="Zhang Y."/>
            <person name="Gao W."/>
            <person name="Sonnenberg A."/>
            <person name="Chen Q."/>
            <person name="Zhang J."/>
            <person name="Huang C."/>
        </authorList>
    </citation>
    <scope>NUCLEOTIDE SEQUENCE [LARGE SCALE GENOMIC DNA]</scope>
    <source>
        <strain evidence="1">CCMSSC00406</strain>
    </source>
</reference>
<organism evidence="1 2">
    <name type="scientific">Pleurotus cornucopiae</name>
    <name type="common">Cornucopia mushroom</name>
    <dbReference type="NCBI Taxonomy" id="5321"/>
    <lineage>
        <taxon>Eukaryota</taxon>
        <taxon>Fungi</taxon>
        <taxon>Dikarya</taxon>
        <taxon>Basidiomycota</taxon>
        <taxon>Agaricomycotina</taxon>
        <taxon>Agaricomycetes</taxon>
        <taxon>Agaricomycetidae</taxon>
        <taxon>Agaricales</taxon>
        <taxon>Pleurotineae</taxon>
        <taxon>Pleurotaceae</taxon>
        <taxon>Pleurotus</taxon>
    </lineage>
</organism>
<evidence type="ECO:0000313" key="2">
    <source>
        <dbReference type="Proteomes" id="UP000824881"/>
    </source>
</evidence>
<accession>A0ACB7J500</accession>
<dbReference type="EMBL" id="WQMT02000003">
    <property type="protein sequence ID" value="KAG9225124.1"/>
    <property type="molecule type" value="Genomic_DNA"/>
</dbReference>
<comment type="caution">
    <text evidence="1">The sequence shown here is derived from an EMBL/GenBank/DDBJ whole genome shotgun (WGS) entry which is preliminary data.</text>
</comment>
<dbReference type="Proteomes" id="UP000824881">
    <property type="component" value="Unassembled WGS sequence"/>
</dbReference>
<sequence length="469" mass="51694">MITTMGYSSTFGSSAIGFGSPLKLQSSLFVTSRRPSIPLSPTLLPLVSFASHQKRVEGKPSVACTPALVHQLPVEILCDIFTYCHANASGEECGPKVTISHVCRRWRTIVLCMPMLWTRISLKHSTKGSIERVAAYLRRSGSCAISVSILALHLSEGSFPSKLWTMLLAHCGRLKSLKLELRGSLREPLEYLAGCQYPLLEALDVRLRSCSTGEVDALSAVFQHGSLSSLVWRGEESIPTSASWSTLTKVMITGSYALGDISVLLSRCHAIQEFYVDSISGGGVVSAATTSLPFLQTLTVYTYVSISRLLDNLHLPVLDKLSIHNRLKPGAEREWHSLGNLLRRSECTLTKLVLWDKSLDENQFIQLLRLPGLQSLSDLHVLHPSVTNDVVRVLGSWALPDLVVLNLASCHSDDGVLKHAMTPRFDTTLDIKPLQRLRVGLKGTHVLDEEFLKSSCTAGQSVEWYYRQS</sequence>
<evidence type="ECO:0000313" key="1">
    <source>
        <dbReference type="EMBL" id="KAG9225124.1"/>
    </source>
</evidence>
<keyword evidence="2" id="KW-1185">Reference proteome</keyword>
<name>A0ACB7J500_PLECO</name>
<protein>
    <submittedName>
        <fullName evidence="1">Uncharacterized protein</fullName>
    </submittedName>
</protein>
<gene>
    <name evidence="1" type="ORF">CCMSSC00406_0007465</name>
</gene>
<proteinExistence type="predicted"/>